<dbReference type="Pfam" id="PF00392">
    <property type="entry name" value="GntR"/>
    <property type="match status" value="1"/>
</dbReference>
<keyword evidence="1" id="KW-0805">Transcription regulation</keyword>
<dbReference type="Proteomes" id="UP000198226">
    <property type="component" value="Chromosome I"/>
</dbReference>
<keyword evidence="3" id="KW-0804">Transcription</keyword>
<dbReference type="PANTHER" id="PTHR44846:SF17">
    <property type="entry name" value="GNTR-FAMILY TRANSCRIPTIONAL REGULATOR"/>
    <property type="match status" value="1"/>
</dbReference>
<dbReference type="OrthoDB" id="7363114at2"/>
<dbReference type="GO" id="GO:0045892">
    <property type="term" value="P:negative regulation of DNA-templated transcription"/>
    <property type="evidence" value="ECO:0007669"/>
    <property type="project" value="TreeGrafter"/>
</dbReference>
<dbReference type="PANTHER" id="PTHR44846">
    <property type="entry name" value="MANNOSYL-D-GLYCERATE TRANSPORT/METABOLISM SYSTEM REPRESSOR MNGR-RELATED"/>
    <property type="match status" value="1"/>
</dbReference>
<dbReference type="InterPro" id="IPR050679">
    <property type="entry name" value="Bact_HTH_transcr_reg"/>
</dbReference>
<evidence type="ECO:0000256" key="2">
    <source>
        <dbReference type="ARBA" id="ARBA00023125"/>
    </source>
</evidence>
<evidence type="ECO:0000256" key="3">
    <source>
        <dbReference type="ARBA" id="ARBA00023163"/>
    </source>
</evidence>
<evidence type="ECO:0000256" key="1">
    <source>
        <dbReference type="ARBA" id="ARBA00023015"/>
    </source>
</evidence>
<dbReference type="InterPro" id="IPR000524">
    <property type="entry name" value="Tscrpt_reg_HTH_GntR"/>
</dbReference>
<organism evidence="4 5">
    <name type="scientific">Micromonospora rifamycinica</name>
    <dbReference type="NCBI Taxonomy" id="291594"/>
    <lineage>
        <taxon>Bacteria</taxon>
        <taxon>Bacillati</taxon>
        <taxon>Actinomycetota</taxon>
        <taxon>Actinomycetes</taxon>
        <taxon>Micromonosporales</taxon>
        <taxon>Micromonosporaceae</taxon>
        <taxon>Micromonospora</taxon>
    </lineage>
</organism>
<keyword evidence="5" id="KW-1185">Reference proteome</keyword>
<keyword evidence="2" id="KW-0238">DNA-binding</keyword>
<dbReference type="GO" id="GO:0003700">
    <property type="term" value="F:DNA-binding transcription factor activity"/>
    <property type="evidence" value="ECO:0007669"/>
    <property type="project" value="InterPro"/>
</dbReference>
<dbReference type="EMBL" id="LT607752">
    <property type="protein sequence ID" value="SCG44192.1"/>
    <property type="molecule type" value="Genomic_DNA"/>
</dbReference>
<dbReference type="InterPro" id="IPR036388">
    <property type="entry name" value="WH-like_DNA-bd_sf"/>
</dbReference>
<sequence>MREVPDYWRIADDVIADVRARKLKAGDKLPSIAELRQKYEVSHGTVQMSYARLEALRVIRRQQGKGVFVNDPKLWMREP</sequence>
<reference evidence="5" key="1">
    <citation type="submission" date="2016-06" db="EMBL/GenBank/DDBJ databases">
        <authorList>
            <person name="Varghese N."/>
            <person name="Submissions Spin"/>
        </authorList>
    </citation>
    <scope>NUCLEOTIDE SEQUENCE [LARGE SCALE GENOMIC DNA]</scope>
    <source>
        <strain evidence="5">DSM 44983</strain>
    </source>
</reference>
<dbReference type="InterPro" id="IPR036390">
    <property type="entry name" value="WH_DNA-bd_sf"/>
</dbReference>
<accession>A0A109ILH1</accession>
<dbReference type="AlphaFoldDB" id="A0A109ILH1"/>
<dbReference type="GO" id="GO:0003677">
    <property type="term" value="F:DNA binding"/>
    <property type="evidence" value="ECO:0007669"/>
    <property type="project" value="UniProtKB-KW"/>
</dbReference>
<dbReference type="CDD" id="cd07377">
    <property type="entry name" value="WHTH_GntR"/>
    <property type="match status" value="1"/>
</dbReference>
<evidence type="ECO:0000313" key="5">
    <source>
        <dbReference type="Proteomes" id="UP000198226"/>
    </source>
</evidence>
<protein>
    <submittedName>
        <fullName evidence="4">Transcriptional regulator, GntR family</fullName>
    </submittedName>
</protein>
<evidence type="ECO:0000313" key="4">
    <source>
        <dbReference type="EMBL" id="SCG44192.1"/>
    </source>
</evidence>
<proteinExistence type="predicted"/>
<dbReference type="SMART" id="SM00345">
    <property type="entry name" value="HTH_GNTR"/>
    <property type="match status" value="1"/>
</dbReference>
<gene>
    <name evidence="4" type="ORF">GA0070623_1111</name>
</gene>
<dbReference type="RefSeq" id="WP_067306325.1">
    <property type="nucleotide sequence ID" value="NZ_LRMV01000041.1"/>
</dbReference>
<dbReference type="PROSITE" id="PS50949">
    <property type="entry name" value="HTH_GNTR"/>
    <property type="match status" value="1"/>
</dbReference>
<dbReference type="Gene3D" id="1.10.10.10">
    <property type="entry name" value="Winged helix-like DNA-binding domain superfamily/Winged helix DNA-binding domain"/>
    <property type="match status" value="1"/>
</dbReference>
<name>A0A109ILH1_9ACTN</name>
<dbReference type="SUPFAM" id="SSF46785">
    <property type="entry name" value="Winged helix' DNA-binding domain"/>
    <property type="match status" value="1"/>
</dbReference>